<protein>
    <recommendedName>
        <fullName evidence="3">Aerobactin siderophore biosynthesis IucA/IucC-like C-terminal domain-containing protein</fullName>
    </recommendedName>
</protein>
<sequence length="290" mass="32049">MNAADPSVDVLSLPDTVALPSFPSALGLSVIPDDVQGVPLREQLTTPQGLAQCFAAVNSTYGDADNRAQGTLFIGAYAYEFLLPVLASWLQGGQLPSLDLDNWHIKYQPTRVTKPNGEELVYHKPHFYLNALIGWKQPVAENWQAILHGALLRHFSPIVDAVAERSGMREGPLWKVVADSICIAFLMVGKHRDCEQAAREAALSIVHQRGTSLYSKRSGFHDVTVYDPNDTQTVLQTHSFRLRGGCCRIFTVDEHSYCSTCCFLKPDEQAKRLAEVACQREGVALDTQPR</sequence>
<gene>
    <name evidence="1" type="ORF">N8M53_05590</name>
</gene>
<name>A0AA47KMF5_9GAMM</name>
<proteinExistence type="predicted"/>
<accession>A0AA47KMF5</accession>
<evidence type="ECO:0000313" key="2">
    <source>
        <dbReference type="Proteomes" id="UP001164748"/>
    </source>
</evidence>
<reference evidence="1" key="1">
    <citation type="submission" date="2022-09" db="EMBL/GenBank/DDBJ databases">
        <authorList>
            <person name="Li Z.-J."/>
        </authorList>
    </citation>
    <scope>NUCLEOTIDE SEQUENCE</scope>
    <source>
        <strain evidence="1">TGB11</strain>
    </source>
</reference>
<evidence type="ECO:0000313" key="1">
    <source>
        <dbReference type="EMBL" id="WBA09666.1"/>
    </source>
</evidence>
<dbReference type="RefSeq" id="WP_269579788.1">
    <property type="nucleotide sequence ID" value="NZ_CP114588.1"/>
</dbReference>
<organism evidence="1 2">
    <name type="scientific">Salinivibrio kushneri</name>
    <dbReference type="NCBI Taxonomy" id="1908198"/>
    <lineage>
        <taxon>Bacteria</taxon>
        <taxon>Pseudomonadati</taxon>
        <taxon>Pseudomonadota</taxon>
        <taxon>Gammaproteobacteria</taxon>
        <taxon>Vibrionales</taxon>
        <taxon>Vibrionaceae</taxon>
        <taxon>Salinivibrio</taxon>
    </lineage>
</organism>
<dbReference type="Proteomes" id="UP001164748">
    <property type="component" value="Chromosome"/>
</dbReference>
<dbReference type="AlphaFoldDB" id="A0AA47KMF5"/>
<evidence type="ECO:0008006" key="3">
    <source>
        <dbReference type="Google" id="ProtNLM"/>
    </source>
</evidence>
<dbReference type="EMBL" id="CP114588">
    <property type="protein sequence ID" value="WBA09666.1"/>
    <property type="molecule type" value="Genomic_DNA"/>
</dbReference>